<name>A0A4Q4KCZ4_9FLAO</name>
<protein>
    <submittedName>
        <fullName evidence="1">Uncharacterized protein</fullName>
    </submittedName>
</protein>
<keyword evidence="2" id="KW-1185">Reference proteome</keyword>
<proteinExistence type="predicted"/>
<evidence type="ECO:0000313" key="2">
    <source>
        <dbReference type="Proteomes" id="UP000293952"/>
    </source>
</evidence>
<dbReference type="AlphaFoldDB" id="A0A4Q4KCZ4"/>
<dbReference type="EMBL" id="SETE01000010">
    <property type="protein sequence ID" value="RYM30853.1"/>
    <property type="molecule type" value="Genomic_DNA"/>
</dbReference>
<comment type="caution">
    <text evidence="1">The sequence shown here is derived from an EMBL/GenBank/DDBJ whole genome shotgun (WGS) entry which is preliminary data.</text>
</comment>
<evidence type="ECO:0000313" key="1">
    <source>
        <dbReference type="EMBL" id="RYM30853.1"/>
    </source>
</evidence>
<reference evidence="1 2" key="1">
    <citation type="submission" date="2019-02" db="EMBL/GenBank/DDBJ databases">
        <title>Genome sequence of the sea-ice species Brumimicrobium glaciale.</title>
        <authorList>
            <person name="Bowman J.P."/>
        </authorList>
    </citation>
    <scope>NUCLEOTIDE SEQUENCE [LARGE SCALE GENOMIC DNA]</scope>
    <source>
        <strain evidence="1 2">IC156</strain>
    </source>
</reference>
<sequence>MNDKTVNKELDDFKYLIDSRNLSSKEKLSEREAIMHARELRFKDRKEKDITIAKLLQIKYQMDEYLENPLCNNQPYFPKFLESYVDSLYDKRKNFAIDIDIEPTTLSHIINGHRQPKDSFIYRLIVHSEAVFENISNFDKDLWPKIFYQDKVCEFLSSSEEWKKTESKHVRNKEFLK</sequence>
<dbReference type="Proteomes" id="UP000293952">
    <property type="component" value="Unassembled WGS sequence"/>
</dbReference>
<organism evidence="1 2">
    <name type="scientific">Brumimicrobium glaciale</name>
    <dbReference type="NCBI Taxonomy" id="200475"/>
    <lineage>
        <taxon>Bacteria</taxon>
        <taxon>Pseudomonadati</taxon>
        <taxon>Bacteroidota</taxon>
        <taxon>Flavobacteriia</taxon>
        <taxon>Flavobacteriales</taxon>
        <taxon>Crocinitomicaceae</taxon>
        <taxon>Brumimicrobium</taxon>
    </lineage>
</organism>
<dbReference type="RefSeq" id="WP_130095143.1">
    <property type="nucleotide sequence ID" value="NZ_SETE01000010.1"/>
</dbReference>
<accession>A0A4Q4KCZ4</accession>
<dbReference type="OrthoDB" id="1493507at2"/>
<gene>
    <name evidence="1" type="ORF">ERX46_17375</name>
</gene>